<dbReference type="Proteomes" id="UP000492821">
    <property type="component" value="Unassembled WGS sequence"/>
</dbReference>
<name>A0A7E4W4Y3_PANRE</name>
<accession>A0A7E4W4Y3</accession>
<organism evidence="1 2">
    <name type="scientific">Panagrellus redivivus</name>
    <name type="common">Microworm</name>
    <dbReference type="NCBI Taxonomy" id="6233"/>
    <lineage>
        <taxon>Eukaryota</taxon>
        <taxon>Metazoa</taxon>
        <taxon>Ecdysozoa</taxon>
        <taxon>Nematoda</taxon>
        <taxon>Chromadorea</taxon>
        <taxon>Rhabditida</taxon>
        <taxon>Tylenchina</taxon>
        <taxon>Panagrolaimomorpha</taxon>
        <taxon>Panagrolaimoidea</taxon>
        <taxon>Panagrolaimidae</taxon>
        <taxon>Panagrellus</taxon>
    </lineage>
</organism>
<protein>
    <submittedName>
        <fullName evidence="2">Ovule protein</fullName>
    </submittedName>
</protein>
<evidence type="ECO:0000313" key="1">
    <source>
        <dbReference type="Proteomes" id="UP000492821"/>
    </source>
</evidence>
<sequence>MLPKEARIRHPESSESMLLCLSRRHIIRTSSFKTDGLKKRQKRKKPNNLYKLSKAESVIQNPWICVQINVF</sequence>
<evidence type="ECO:0000313" key="2">
    <source>
        <dbReference type="WBParaSite" id="Pan_g6124.t1"/>
    </source>
</evidence>
<dbReference type="AlphaFoldDB" id="A0A7E4W4Y3"/>
<reference evidence="1" key="1">
    <citation type="journal article" date="2013" name="Genetics">
        <title>The draft genome and transcriptome of Panagrellus redivivus are shaped by the harsh demands of a free-living lifestyle.</title>
        <authorList>
            <person name="Srinivasan J."/>
            <person name="Dillman A.R."/>
            <person name="Macchietto M.G."/>
            <person name="Heikkinen L."/>
            <person name="Lakso M."/>
            <person name="Fracchia K.M."/>
            <person name="Antoshechkin I."/>
            <person name="Mortazavi A."/>
            <person name="Wong G."/>
            <person name="Sternberg P.W."/>
        </authorList>
    </citation>
    <scope>NUCLEOTIDE SEQUENCE [LARGE SCALE GENOMIC DNA]</scope>
    <source>
        <strain evidence="1">MT8872</strain>
    </source>
</reference>
<dbReference type="WBParaSite" id="Pan_g6124.t1">
    <property type="protein sequence ID" value="Pan_g6124.t1"/>
    <property type="gene ID" value="Pan_g6124"/>
</dbReference>
<proteinExistence type="predicted"/>
<reference evidence="2" key="2">
    <citation type="submission" date="2020-10" db="UniProtKB">
        <authorList>
            <consortium name="WormBaseParasite"/>
        </authorList>
    </citation>
    <scope>IDENTIFICATION</scope>
</reference>
<keyword evidence="1" id="KW-1185">Reference proteome</keyword>